<dbReference type="Pfam" id="PF07498">
    <property type="entry name" value="Rho_N"/>
    <property type="match status" value="1"/>
</dbReference>
<proteinExistence type="predicted"/>
<dbReference type="Proteomes" id="UP000471120">
    <property type="component" value="Unassembled WGS sequence"/>
</dbReference>
<feature type="domain" description="Rho termination factor-like N-terminal" evidence="2">
    <location>
        <begin position="89"/>
        <end position="122"/>
    </location>
</feature>
<dbReference type="AlphaFoldDB" id="A0A6P2CEH0"/>
<sequence length="124" mass="12988">MPLGGRAGGTVAKKTASKKPTKKELGERIARLEADVERLTTEAVTAVRKAEKKARKAIEQNTSLRARVDELEQAAPGSPIPQSAPAGEDLESLTAAELRSRAKAAGVPGYSRMPKAALVEALGS</sequence>
<gene>
    <name evidence="3" type="ORF">DW322_14195</name>
</gene>
<evidence type="ECO:0000313" key="4">
    <source>
        <dbReference type="Proteomes" id="UP000471120"/>
    </source>
</evidence>
<dbReference type="InterPro" id="IPR011112">
    <property type="entry name" value="Rho-like_N"/>
</dbReference>
<feature type="region of interest" description="Disordered" evidence="1">
    <location>
        <begin position="1"/>
        <end position="26"/>
    </location>
</feature>
<dbReference type="EMBL" id="QRCM01000001">
    <property type="protein sequence ID" value="TXG91157.1"/>
    <property type="molecule type" value="Genomic_DNA"/>
</dbReference>
<evidence type="ECO:0000256" key="1">
    <source>
        <dbReference type="SAM" id="MobiDB-lite"/>
    </source>
</evidence>
<feature type="region of interest" description="Disordered" evidence="1">
    <location>
        <begin position="72"/>
        <end position="93"/>
    </location>
</feature>
<protein>
    <recommendedName>
        <fullName evidence="2">Rho termination factor-like N-terminal domain-containing protein</fullName>
    </recommendedName>
</protein>
<evidence type="ECO:0000259" key="2">
    <source>
        <dbReference type="Pfam" id="PF07498"/>
    </source>
</evidence>
<dbReference type="GO" id="GO:0006353">
    <property type="term" value="P:DNA-templated transcription termination"/>
    <property type="evidence" value="ECO:0007669"/>
    <property type="project" value="InterPro"/>
</dbReference>
<comment type="caution">
    <text evidence="3">The sequence shown here is derived from an EMBL/GenBank/DDBJ whole genome shotgun (WGS) entry which is preliminary data.</text>
</comment>
<evidence type="ECO:0000313" key="3">
    <source>
        <dbReference type="EMBL" id="TXG91157.1"/>
    </source>
</evidence>
<reference evidence="3 4" key="1">
    <citation type="submission" date="2018-07" db="EMBL/GenBank/DDBJ databases">
        <title>Genome sequence of Rhodococcus rhodnii ATCC 35071 from Rhodnius prolixus.</title>
        <authorList>
            <person name="Patel V."/>
            <person name="Vogel K.J."/>
        </authorList>
    </citation>
    <scope>NUCLEOTIDE SEQUENCE [LARGE SCALE GENOMIC DNA]</scope>
    <source>
        <strain evidence="3 4">ATCC 35071</strain>
    </source>
</reference>
<name>A0A6P2CEH0_9NOCA</name>
<accession>A0A6P2CEH0</accession>
<organism evidence="3 4">
    <name type="scientific">Rhodococcus rhodnii</name>
    <dbReference type="NCBI Taxonomy" id="38312"/>
    <lineage>
        <taxon>Bacteria</taxon>
        <taxon>Bacillati</taxon>
        <taxon>Actinomycetota</taxon>
        <taxon>Actinomycetes</taxon>
        <taxon>Mycobacteriales</taxon>
        <taxon>Nocardiaceae</taxon>
        <taxon>Rhodococcus</taxon>
    </lineage>
</organism>